<keyword evidence="9" id="KW-0472">Membrane</keyword>
<dbReference type="GO" id="GO:0000387">
    <property type="term" value="P:spliceosomal snRNP assembly"/>
    <property type="evidence" value="ECO:0007669"/>
    <property type="project" value="UniProtKB-UniRule"/>
</dbReference>
<dbReference type="PaxDb" id="73239-Q7RIW4"/>
<evidence type="ECO:0000256" key="3">
    <source>
        <dbReference type="ARBA" id="ARBA00008146"/>
    </source>
</evidence>
<dbReference type="STRING" id="73239.Q7RIW4"/>
<proteinExistence type="inferred from homology"/>
<evidence type="ECO:0000256" key="9">
    <source>
        <dbReference type="SAM" id="Phobius"/>
    </source>
</evidence>
<evidence type="ECO:0000256" key="1">
    <source>
        <dbReference type="ARBA" id="ARBA00004123"/>
    </source>
</evidence>
<dbReference type="SUPFAM" id="SSF50182">
    <property type="entry name" value="Sm-like ribonucleoproteins"/>
    <property type="match status" value="1"/>
</dbReference>
<dbReference type="PANTHER" id="PTHR23338">
    <property type="entry name" value="SMALL NUCLEAR RIBONUCLEOPROTEIN SM"/>
    <property type="match status" value="1"/>
</dbReference>
<dbReference type="InParanoid" id="Q7RIW4"/>
<dbReference type="Proteomes" id="UP000008553">
    <property type="component" value="Unassembled WGS sequence"/>
</dbReference>
<feature type="transmembrane region" description="Helical" evidence="9">
    <location>
        <begin position="176"/>
        <end position="199"/>
    </location>
</feature>
<evidence type="ECO:0000256" key="7">
    <source>
        <dbReference type="ARBA" id="ARBA00023242"/>
    </source>
</evidence>
<protein>
    <recommendedName>
        <fullName evidence="8">Small nuclear ribonucleoprotein Sm D3</fullName>
        <shortName evidence="8">Sm-D3</shortName>
    </recommendedName>
    <alternativeName>
        <fullName evidence="8">snRNP core protein D3</fullName>
    </alternativeName>
</protein>
<keyword evidence="12" id="KW-1185">Reference proteome</keyword>
<dbReference type="Pfam" id="PF01423">
    <property type="entry name" value="LSM"/>
    <property type="match status" value="1"/>
</dbReference>
<dbReference type="GO" id="GO:0005681">
    <property type="term" value="C:spliceosomal complex"/>
    <property type="evidence" value="ECO:0007669"/>
    <property type="project" value="InterPro"/>
</dbReference>
<reference evidence="11 12" key="1">
    <citation type="journal article" date="2002" name="Nature">
        <title>Genome sequence and comparative analysis of the model rodent malaria parasite Plasmodium yoelii yoelii.</title>
        <authorList>
            <person name="Carlton J.M."/>
            <person name="Angiuoli S.V."/>
            <person name="Suh B.B."/>
            <person name="Kooij T.W."/>
            <person name="Pertea M."/>
            <person name="Silva J.C."/>
            <person name="Ermolaeva M.D."/>
            <person name="Allen J.E."/>
            <person name="Selengut J.D."/>
            <person name="Koo H.L."/>
            <person name="Peterson J.D."/>
            <person name="Pop M."/>
            <person name="Kosack D.S."/>
            <person name="Shumway M.F."/>
            <person name="Bidwell S.L."/>
            <person name="Shallom S.J."/>
            <person name="van Aken S.E."/>
            <person name="Riedmuller S.B."/>
            <person name="Feldblyum T.V."/>
            <person name="Cho J.K."/>
            <person name="Quackenbush J."/>
            <person name="Sedegah M."/>
            <person name="Shoaibi A."/>
            <person name="Cummings L.M."/>
            <person name="Florens L."/>
            <person name="Yates J.R."/>
            <person name="Raine J.D."/>
            <person name="Sinden R.E."/>
            <person name="Harris M.A."/>
            <person name="Cunningham D.A."/>
            <person name="Preiser P.R."/>
            <person name="Bergman L.W."/>
            <person name="Vaidya A.B."/>
            <person name="van Lin L.H."/>
            <person name="Janse C.J."/>
            <person name="Waters A.P."/>
            <person name="Smith H.O."/>
            <person name="White O.R."/>
            <person name="Salzberg S.L."/>
            <person name="Venter J.C."/>
            <person name="Fraser C.M."/>
            <person name="Hoffman S.L."/>
            <person name="Gardner M.J."/>
            <person name="Carucci D.J."/>
        </authorList>
    </citation>
    <scope>NUCLEOTIDE SEQUENCE [LARGE SCALE GENOMIC DNA]</scope>
    <source>
        <strain evidence="11 12">17XNL</strain>
    </source>
</reference>
<feature type="transmembrane region" description="Helical" evidence="9">
    <location>
        <begin position="108"/>
        <end position="129"/>
    </location>
</feature>
<evidence type="ECO:0000313" key="12">
    <source>
        <dbReference type="Proteomes" id="UP000008553"/>
    </source>
</evidence>
<dbReference type="InterPro" id="IPR027141">
    <property type="entry name" value="LSm4/Sm_D1/D3"/>
</dbReference>
<dbReference type="FunCoup" id="Q7RIW4">
    <property type="interactions" value="553"/>
</dbReference>
<keyword evidence="5 8" id="KW-0507">mRNA processing</keyword>
<evidence type="ECO:0000256" key="6">
    <source>
        <dbReference type="ARBA" id="ARBA00023187"/>
    </source>
</evidence>
<keyword evidence="9" id="KW-1133">Transmembrane helix</keyword>
<keyword evidence="8" id="KW-0687">Ribonucleoprotein</keyword>
<evidence type="ECO:0000256" key="5">
    <source>
        <dbReference type="ARBA" id="ARBA00022664"/>
    </source>
</evidence>
<dbReference type="CDD" id="cd01721">
    <property type="entry name" value="Sm_D3"/>
    <property type="match status" value="1"/>
</dbReference>
<keyword evidence="7 8" id="KW-0539">Nucleus</keyword>
<dbReference type="AlphaFoldDB" id="Q7RIW4"/>
<dbReference type="EMBL" id="AABL01001009">
    <property type="protein sequence ID" value="EAA15220.1"/>
    <property type="molecule type" value="Genomic_DNA"/>
</dbReference>
<feature type="domain" description="Sm" evidence="10">
    <location>
        <begin position="8"/>
        <end position="129"/>
    </location>
</feature>
<organism evidence="11 12">
    <name type="scientific">Plasmodium yoelii yoelii</name>
    <dbReference type="NCBI Taxonomy" id="73239"/>
    <lineage>
        <taxon>Eukaryota</taxon>
        <taxon>Sar</taxon>
        <taxon>Alveolata</taxon>
        <taxon>Apicomplexa</taxon>
        <taxon>Aconoidasida</taxon>
        <taxon>Haemosporida</taxon>
        <taxon>Plasmodiidae</taxon>
        <taxon>Plasmodium</taxon>
        <taxon>Plasmodium (Vinckeia)</taxon>
    </lineage>
</organism>
<accession>Q7RIW4</accession>
<dbReference type="InterPro" id="IPR010920">
    <property type="entry name" value="LSM_dom_sf"/>
</dbReference>
<evidence type="ECO:0000256" key="2">
    <source>
        <dbReference type="ARBA" id="ARBA00004514"/>
    </source>
</evidence>
<comment type="similarity">
    <text evidence="3 8">Belongs to the snRNP core protein family.</text>
</comment>
<comment type="subcellular location">
    <subcellularLocation>
        <location evidence="2">Cytoplasm</location>
        <location evidence="2">Cytosol</location>
    </subcellularLocation>
    <subcellularLocation>
        <location evidence="1 8">Nucleus</location>
    </subcellularLocation>
</comment>
<comment type="caution">
    <text evidence="11">The sequence shown here is derived from an EMBL/GenBank/DDBJ whole genome shotgun (WGS) entry which is preliminary data.</text>
</comment>
<dbReference type="InterPro" id="IPR001163">
    <property type="entry name" value="Sm_dom_euk/arc"/>
</dbReference>
<evidence type="ECO:0000313" key="11">
    <source>
        <dbReference type="EMBL" id="EAA15220.1"/>
    </source>
</evidence>
<keyword evidence="6 8" id="KW-0508">mRNA splicing</keyword>
<gene>
    <name evidence="11" type="ORF">PY03502</name>
</gene>
<name>Q7RIW4_PLAYO</name>
<evidence type="ECO:0000259" key="10">
    <source>
        <dbReference type="SMART" id="SM00651"/>
    </source>
</evidence>
<keyword evidence="9" id="KW-0812">Transmembrane</keyword>
<dbReference type="Gene3D" id="2.30.30.100">
    <property type="match status" value="1"/>
</dbReference>
<sequence>MSVGTPIKLIHEGIGHTISVETKSGILYRGILLFAEDNMNCLLSNVTVVKQDGKQILLEVCENSKKITKHFVFLPSLRNFQFYTSICLTIYHIINTFFASLVHMYKSFISFFFLQQVYIRGGSVSFMIFPDMLRYAPIFKVNKSKAKTNFATIRRAMEAHARIASKTNEAEFSNKIVTFTFAAFCFILHVLFITIRYTYEYTYEQLYMIYFFCVL</sequence>
<evidence type="ECO:0000256" key="4">
    <source>
        <dbReference type="ARBA" id="ARBA00022490"/>
    </source>
</evidence>
<feature type="transmembrane region" description="Helical" evidence="9">
    <location>
        <begin position="80"/>
        <end position="101"/>
    </location>
</feature>
<evidence type="ECO:0000256" key="8">
    <source>
        <dbReference type="RuleBase" id="RU365050"/>
    </source>
</evidence>
<dbReference type="GO" id="GO:0005829">
    <property type="term" value="C:cytosol"/>
    <property type="evidence" value="ECO:0007669"/>
    <property type="project" value="UniProtKB-SubCell"/>
</dbReference>
<keyword evidence="4" id="KW-0963">Cytoplasm</keyword>
<dbReference type="InterPro" id="IPR034099">
    <property type="entry name" value="SmD3"/>
</dbReference>
<dbReference type="SMART" id="SM00651">
    <property type="entry name" value="Sm"/>
    <property type="match status" value="1"/>
</dbReference>